<proteinExistence type="predicted"/>
<dbReference type="AlphaFoldDB" id="A0A2P6PUC9"/>
<gene>
    <name evidence="1" type="ORF">RchiOBHm_Chr6g0284681</name>
</gene>
<sequence>MVLASMYVFDFKRKGERDDTINGGPWFFNVLNLAVAPFDGRNPFAVCLCKALE</sequence>
<dbReference type="Proteomes" id="UP000238479">
    <property type="component" value="Chromosome 6"/>
</dbReference>
<dbReference type="EMBL" id="PDCK01000044">
    <property type="protein sequence ID" value="PRQ25530.1"/>
    <property type="molecule type" value="Genomic_DNA"/>
</dbReference>
<dbReference type="Gramene" id="PRQ25530">
    <property type="protein sequence ID" value="PRQ25530"/>
    <property type="gene ID" value="RchiOBHm_Chr6g0284681"/>
</dbReference>
<protein>
    <recommendedName>
        <fullName evidence="3">DUF4283 domain-containing protein</fullName>
    </recommendedName>
</protein>
<evidence type="ECO:0000313" key="2">
    <source>
        <dbReference type="Proteomes" id="UP000238479"/>
    </source>
</evidence>
<evidence type="ECO:0008006" key="3">
    <source>
        <dbReference type="Google" id="ProtNLM"/>
    </source>
</evidence>
<comment type="caution">
    <text evidence="1">The sequence shown here is derived from an EMBL/GenBank/DDBJ whole genome shotgun (WGS) entry which is preliminary data.</text>
</comment>
<organism evidence="1 2">
    <name type="scientific">Rosa chinensis</name>
    <name type="common">China rose</name>
    <dbReference type="NCBI Taxonomy" id="74649"/>
    <lineage>
        <taxon>Eukaryota</taxon>
        <taxon>Viridiplantae</taxon>
        <taxon>Streptophyta</taxon>
        <taxon>Embryophyta</taxon>
        <taxon>Tracheophyta</taxon>
        <taxon>Spermatophyta</taxon>
        <taxon>Magnoliopsida</taxon>
        <taxon>eudicotyledons</taxon>
        <taxon>Gunneridae</taxon>
        <taxon>Pentapetalae</taxon>
        <taxon>rosids</taxon>
        <taxon>fabids</taxon>
        <taxon>Rosales</taxon>
        <taxon>Rosaceae</taxon>
        <taxon>Rosoideae</taxon>
        <taxon>Rosoideae incertae sedis</taxon>
        <taxon>Rosa</taxon>
    </lineage>
</organism>
<accession>A0A2P6PUC9</accession>
<reference evidence="1 2" key="1">
    <citation type="journal article" date="2018" name="Nat. Genet.">
        <title>The Rosa genome provides new insights in the design of modern roses.</title>
        <authorList>
            <person name="Bendahmane M."/>
        </authorList>
    </citation>
    <scope>NUCLEOTIDE SEQUENCE [LARGE SCALE GENOMIC DNA]</scope>
    <source>
        <strain evidence="2">cv. Old Blush</strain>
    </source>
</reference>
<name>A0A2P6PUC9_ROSCH</name>
<keyword evidence="2" id="KW-1185">Reference proteome</keyword>
<evidence type="ECO:0000313" key="1">
    <source>
        <dbReference type="EMBL" id="PRQ25530.1"/>
    </source>
</evidence>